<reference evidence="1 2" key="1">
    <citation type="journal article" date="2006" name="Science">
        <title>The genome of black cottonwood, Populus trichocarpa (Torr. &amp; Gray).</title>
        <authorList>
            <person name="Tuskan G.A."/>
            <person name="Difazio S."/>
            <person name="Jansson S."/>
            <person name="Bohlmann J."/>
            <person name="Grigoriev I."/>
            <person name="Hellsten U."/>
            <person name="Putnam N."/>
            <person name="Ralph S."/>
            <person name="Rombauts S."/>
            <person name="Salamov A."/>
            <person name="Schein J."/>
            <person name="Sterck L."/>
            <person name="Aerts A."/>
            <person name="Bhalerao R.R."/>
            <person name="Bhalerao R.P."/>
            <person name="Blaudez D."/>
            <person name="Boerjan W."/>
            <person name="Brun A."/>
            <person name="Brunner A."/>
            <person name="Busov V."/>
            <person name="Campbell M."/>
            <person name="Carlson J."/>
            <person name="Chalot M."/>
            <person name="Chapman J."/>
            <person name="Chen G.L."/>
            <person name="Cooper D."/>
            <person name="Coutinho P.M."/>
            <person name="Couturier J."/>
            <person name="Covert S."/>
            <person name="Cronk Q."/>
            <person name="Cunningham R."/>
            <person name="Davis J."/>
            <person name="Degroeve S."/>
            <person name="Dejardin A."/>
            <person name="Depamphilis C."/>
            <person name="Detter J."/>
            <person name="Dirks B."/>
            <person name="Dubchak I."/>
            <person name="Duplessis S."/>
            <person name="Ehlting J."/>
            <person name="Ellis B."/>
            <person name="Gendler K."/>
            <person name="Goodstein D."/>
            <person name="Gribskov M."/>
            <person name="Grimwood J."/>
            <person name="Groover A."/>
            <person name="Gunter L."/>
            <person name="Hamberger B."/>
            <person name="Heinze B."/>
            <person name="Helariutta Y."/>
            <person name="Henrissat B."/>
            <person name="Holligan D."/>
            <person name="Holt R."/>
            <person name="Huang W."/>
            <person name="Islam-Faridi N."/>
            <person name="Jones S."/>
            <person name="Jones-Rhoades M."/>
            <person name="Jorgensen R."/>
            <person name="Joshi C."/>
            <person name="Kangasjarvi J."/>
            <person name="Karlsson J."/>
            <person name="Kelleher C."/>
            <person name="Kirkpatrick R."/>
            <person name="Kirst M."/>
            <person name="Kohler A."/>
            <person name="Kalluri U."/>
            <person name="Larimer F."/>
            <person name="Leebens-Mack J."/>
            <person name="Leple J.C."/>
            <person name="Locascio P."/>
            <person name="Lou Y."/>
            <person name="Lucas S."/>
            <person name="Martin F."/>
            <person name="Montanini B."/>
            <person name="Napoli C."/>
            <person name="Nelson D.R."/>
            <person name="Nelson C."/>
            <person name="Nieminen K."/>
            <person name="Nilsson O."/>
            <person name="Pereda V."/>
            <person name="Peter G."/>
            <person name="Philippe R."/>
            <person name="Pilate G."/>
            <person name="Poliakov A."/>
            <person name="Razumovskaya J."/>
            <person name="Richardson P."/>
            <person name="Rinaldi C."/>
            <person name="Ritland K."/>
            <person name="Rouze P."/>
            <person name="Ryaboy D."/>
            <person name="Schmutz J."/>
            <person name="Schrader J."/>
            <person name="Segerman B."/>
            <person name="Shin H."/>
            <person name="Siddiqui A."/>
            <person name="Sterky F."/>
            <person name="Terry A."/>
            <person name="Tsai C.J."/>
            <person name="Uberbacher E."/>
            <person name="Unneberg P."/>
            <person name="Vahala J."/>
            <person name="Wall K."/>
            <person name="Wessler S."/>
            <person name="Yang G."/>
            <person name="Yin T."/>
            <person name="Douglas C."/>
            <person name="Marra M."/>
            <person name="Sandberg G."/>
            <person name="Van de Peer Y."/>
            <person name="Rokhsar D."/>
        </authorList>
    </citation>
    <scope>NUCLEOTIDE SEQUENCE [LARGE SCALE GENOMIC DNA]</scope>
    <source>
        <strain evidence="2">cv. Nisqually</strain>
    </source>
</reference>
<sequence length="108" mass="11719">MREGDQRWLVLWGLGMERPREGKVGACGSGRWRCSVAVGKEMGVEKKRIPKPGRVAMEAGGEGKVSPAAGWKNQNQGGSVCFVFGKNMVLAERLCAGRMRPWLGVCGQ</sequence>
<dbReference type="EMBL" id="CM009308">
    <property type="protein sequence ID" value="PNS91505.1"/>
    <property type="molecule type" value="Genomic_DNA"/>
</dbReference>
<gene>
    <name evidence="1" type="ORF">POPTR_019G109700</name>
</gene>
<dbReference type="InParanoid" id="A0A2K1WSJ7"/>
<dbReference type="AlphaFoldDB" id="A0A2K1WSJ7"/>
<keyword evidence="2" id="KW-1185">Reference proteome</keyword>
<protein>
    <submittedName>
        <fullName evidence="1">Uncharacterized protein</fullName>
    </submittedName>
</protein>
<organism evidence="1 2">
    <name type="scientific">Populus trichocarpa</name>
    <name type="common">Western balsam poplar</name>
    <name type="synonym">Populus balsamifera subsp. trichocarpa</name>
    <dbReference type="NCBI Taxonomy" id="3694"/>
    <lineage>
        <taxon>Eukaryota</taxon>
        <taxon>Viridiplantae</taxon>
        <taxon>Streptophyta</taxon>
        <taxon>Embryophyta</taxon>
        <taxon>Tracheophyta</taxon>
        <taxon>Spermatophyta</taxon>
        <taxon>Magnoliopsida</taxon>
        <taxon>eudicotyledons</taxon>
        <taxon>Gunneridae</taxon>
        <taxon>Pentapetalae</taxon>
        <taxon>rosids</taxon>
        <taxon>fabids</taxon>
        <taxon>Malpighiales</taxon>
        <taxon>Salicaceae</taxon>
        <taxon>Saliceae</taxon>
        <taxon>Populus</taxon>
    </lineage>
</organism>
<evidence type="ECO:0000313" key="1">
    <source>
        <dbReference type="EMBL" id="PNS91505.1"/>
    </source>
</evidence>
<name>A0A2K1WSJ7_POPTR</name>
<proteinExistence type="predicted"/>
<dbReference type="Proteomes" id="UP000006729">
    <property type="component" value="Chromosome 19"/>
</dbReference>
<accession>A0A2K1WSJ7</accession>
<evidence type="ECO:0000313" key="2">
    <source>
        <dbReference type="Proteomes" id="UP000006729"/>
    </source>
</evidence>